<evidence type="ECO:0000256" key="3">
    <source>
        <dbReference type="ARBA" id="ARBA00022679"/>
    </source>
</evidence>
<dbReference type="PANTHER" id="PTHR43630:SF1">
    <property type="entry name" value="POLY-BETA-1,6-N-ACETYL-D-GLUCOSAMINE SYNTHASE"/>
    <property type="match status" value="1"/>
</dbReference>
<proteinExistence type="inferred from homology"/>
<sequence>MATTPYFILSPNTLLSIIGLVHGPDKTVPAPAQDWRTATVDVVIPTFNEENNIPLCLASLARQTRKPERIILIDDGSRDRTVEYARTFCELNGMELIAIHRDHSIGKTPTLKRQAREFDSDVEFILDGDTVLESENYIERVVEELHKGAGIASACGTVLPLRDRDRRAMLETEALRKFLSAHPEATIYPRVSWFHHMQRGVTDLYRDVLYFFLQKFIYHGQMVFFGGILNPVGCAVAYRRSVLRTIVFDRYEPILGDDLTNSEDIFIGFAMNDNGYRNIQLTDIYARSQEPEALRVPGQIYLWSSSFLQSCYYFDELVRSPFKALRRRRRKQEERRALAAGLAEKRVHPEQYRQPFGIDYTVRYGRPIGWVLFMSAFEKIAFPSVLLIMILMKLWEPLAITLAAETVITNGILVTVARGRRLEYLLKGLAVTPLRYGVLLFDLVTIGRFAADLWIFRNRRWRK</sequence>
<keyword evidence="4" id="KW-0812">Transmembrane</keyword>
<keyword evidence="4" id="KW-1133">Transmembrane helix</keyword>
<evidence type="ECO:0000313" key="6">
    <source>
        <dbReference type="EMBL" id="OGI43671.1"/>
    </source>
</evidence>
<dbReference type="EMBL" id="MFST01000104">
    <property type="protein sequence ID" value="OGI43671.1"/>
    <property type="molecule type" value="Genomic_DNA"/>
</dbReference>
<keyword evidence="4" id="KW-0472">Membrane</keyword>
<dbReference type="AlphaFoldDB" id="A0A1F6TEU3"/>
<keyword evidence="2" id="KW-0328">Glycosyltransferase</keyword>
<protein>
    <submittedName>
        <fullName evidence="6">Glycosyl transferase family 2</fullName>
    </submittedName>
</protein>
<name>A0A1F6TEU3_9PROT</name>
<dbReference type="Proteomes" id="UP000179344">
    <property type="component" value="Unassembled WGS sequence"/>
</dbReference>
<reference evidence="6 7" key="1">
    <citation type="journal article" date="2016" name="Nat. Commun.">
        <title>Thousands of microbial genomes shed light on interconnected biogeochemical processes in an aquifer system.</title>
        <authorList>
            <person name="Anantharaman K."/>
            <person name="Brown C.T."/>
            <person name="Hug L.A."/>
            <person name="Sharon I."/>
            <person name="Castelle C.J."/>
            <person name="Probst A.J."/>
            <person name="Thomas B.C."/>
            <person name="Singh A."/>
            <person name="Wilkins M.J."/>
            <person name="Karaoz U."/>
            <person name="Brodie E.L."/>
            <person name="Williams K.H."/>
            <person name="Hubbard S.S."/>
            <person name="Banfield J.F."/>
        </authorList>
    </citation>
    <scope>NUCLEOTIDE SEQUENCE [LARGE SCALE GENOMIC DNA]</scope>
</reference>
<accession>A0A1F6TEU3</accession>
<dbReference type="Pfam" id="PF00535">
    <property type="entry name" value="Glycos_transf_2"/>
    <property type="match status" value="1"/>
</dbReference>
<evidence type="ECO:0000259" key="5">
    <source>
        <dbReference type="Pfam" id="PF00535"/>
    </source>
</evidence>
<feature type="transmembrane region" description="Helical" evidence="4">
    <location>
        <begin position="398"/>
        <end position="416"/>
    </location>
</feature>
<dbReference type="PANTHER" id="PTHR43630">
    <property type="entry name" value="POLY-BETA-1,6-N-ACETYL-D-GLUCOSAMINE SYNTHASE"/>
    <property type="match status" value="1"/>
</dbReference>
<evidence type="ECO:0000256" key="1">
    <source>
        <dbReference type="ARBA" id="ARBA00006739"/>
    </source>
</evidence>
<keyword evidence="3 6" id="KW-0808">Transferase</keyword>
<dbReference type="Gene3D" id="3.90.550.10">
    <property type="entry name" value="Spore Coat Polysaccharide Biosynthesis Protein SpsA, Chain A"/>
    <property type="match status" value="1"/>
</dbReference>
<organism evidence="6 7">
    <name type="scientific">Candidatus Muproteobacteria bacterium RBG_16_65_31</name>
    <dbReference type="NCBI Taxonomy" id="1817759"/>
    <lineage>
        <taxon>Bacteria</taxon>
        <taxon>Pseudomonadati</taxon>
        <taxon>Pseudomonadota</taxon>
        <taxon>Candidatus Muproteobacteria</taxon>
    </lineage>
</organism>
<dbReference type="CDD" id="cd06423">
    <property type="entry name" value="CESA_like"/>
    <property type="match status" value="1"/>
</dbReference>
<evidence type="ECO:0000256" key="4">
    <source>
        <dbReference type="SAM" id="Phobius"/>
    </source>
</evidence>
<comment type="caution">
    <text evidence="6">The sequence shown here is derived from an EMBL/GenBank/DDBJ whole genome shotgun (WGS) entry which is preliminary data.</text>
</comment>
<dbReference type="InterPro" id="IPR029044">
    <property type="entry name" value="Nucleotide-diphossugar_trans"/>
</dbReference>
<evidence type="ECO:0000256" key="2">
    <source>
        <dbReference type="ARBA" id="ARBA00022676"/>
    </source>
</evidence>
<feature type="domain" description="Glycosyltransferase 2-like" evidence="5">
    <location>
        <begin position="42"/>
        <end position="197"/>
    </location>
</feature>
<feature type="transmembrane region" description="Helical" evidence="4">
    <location>
        <begin position="368"/>
        <end position="391"/>
    </location>
</feature>
<comment type="similarity">
    <text evidence="1">Belongs to the glycosyltransferase 2 family.</text>
</comment>
<gene>
    <name evidence="6" type="ORF">A2V92_02130</name>
</gene>
<dbReference type="InterPro" id="IPR001173">
    <property type="entry name" value="Glyco_trans_2-like"/>
</dbReference>
<evidence type="ECO:0000313" key="7">
    <source>
        <dbReference type="Proteomes" id="UP000179344"/>
    </source>
</evidence>
<dbReference type="SUPFAM" id="SSF53448">
    <property type="entry name" value="Nucleotide-diphospho-sugar transferases"/>
    <property type="match status" value="1"/>
</dbReference>
<dbReference type="GO" id="GO:0016757">
    <property type="term" value="F:glycosyltransferase activity"/>
    <property type="evidence" value="ECO:0007669"/>
    <property type="project" value="UniProtKB-KW"/>
</dbReference>